<dbReference type="RefSeq" id="WP_066501164.1">
    <property type="nucleotide sequence ID" value="NZ_BJMO01000059.1"/>
</dbReference>
<dbReference type="InterPro" id="IPR006286">
    <property type="entry name" value="C56_PfpI-like"/>
</dbReference>
<sequence length="178" mass="18902">MEAQDASIAILTADYFEESEVLFPYHRLIGKGARVVVATPSGDPVKGKGGYGPFPANLDLQDLDNEEYDAVVVPGGFAPDLVRRSPAALEFLRGMNEEGKPIAMICHGAWVAISAGILSGRTLTSVPVLRPEVEGSGARWIDEAAVVDGNLVTSRVPADLDAWMDALLAVLTGREQGK</sequence>
<dbReference type="PROSITE" id="PS51276">
    <property type="entry name" value="PEPTIDASE_C56_PFPI"/>
    <property type="match status" value="1"/>
</dbReference>
<evidence type="ECO:0000313" key="4">
    <source>
        <dbReference type="Proteomes" id="UP000070134"/>
    </source>
</evidence>
<keyword evidence="4" id="KW-1185">Reference proteome</keyword>
<dbReference type="PANTHER" id="PTHR42733:SF2">
    <property type="entry name" value="DJ-1_THIJ_PFPI FAMILY PROTEIN"/>
    <property type="match status" value="1"/>
</dbReference>
<name>A0A127A6Q5_9MICC</name>
<dbReference type="AlphaFoldDB" id="A0A127A6Q5"/>
<comment type="similarity">
    <text evidence="1">Belongs to the peptidase C56 family.</text>
</comment>
<dbReference type="OrthoDB" id="9792284at2"/>
<dbReference type="Pfam" id="PF01965">
    <property type="entry name" value="DJ-1_PfpI"/>
    <property type="match status" value="1"/>
</dbReference>
<dbReference type="PANTHER" id="PTHR42733">
    <property type="entry name" value="DJ-1 PROTEIN"/>
    <property type="match status" value="1"/>
</dbReference>
<dbReference type="CDD" id="cd03134">
    <property type="entry name" value="GATase1_PfpI_like"/>
    <property type="match status" value="1"/>
</dbReference>
<dbReference type="PATRIC" id="fig|37927.3.peg.3892"/>
<protein>
    <recommendedName>
        <fullName evidence="2">DJ-1/PfpI domain-containing protein</fullName>
    </recommendedName>
</protein>
<organism evidence="3 4">
    <name type="scientific">Sinomonas atrocyanea</name>
    <dbReference type="NCBI Taxonomy" id="37927"/>
    <lineage>
        <taxon>Bacteria</taxon>
        <taxon>Bacillati</taxon>
        <taxon>Actinomycetota</taxon>
        <taxon>Actinomycetes</taxon>
        <taxon>Micrococcales</taxon>
        <taxon>Micrococcaceae</taxon>
        <taxon>Sinomonas</taxon>
    </lineage>
</organism>
<feature type="domain" description="DJ-1/PfpI" evidence="2">
    <location>
        <begin position="7"/>
        <end position="168"/>
    </location>
</feature>
<accession>A0A127A6Q5</accession>
<evidence type="ECO:0000259" key="2">
    <source>
        <dbReference type="Pfam" id="PF01965"/>
    </source>
</evidence>
<reference evidence="3 4" key="1">
    <citation type="submission" date="2016-02" db="EMBL/GenBank/DDBJ databases">
        <title>Complete genome of Sinomonas atrocyanea KCTC 3377.</title>
        <authorList>
            <person name="Kim K.M."/>
        </authorList>
    </citation>
    <scope>NUCLEOTIDE SEQUENCE [LARGE SCALE GENOMIC DNA]</scope>
    <source>
        <strain evidence="3 4">KCTC 3377</strain>
    </source>
</reference>
<dbReference type="Gene3D" id="3.40.50.880">
    <property type="match status" value="1"/>
</dbReference>
<dbReference type="InterPro" id="IPR029062">
    <property type="entry name" value="Class_I_gatase-like"/>
</dbReference>
<dbReference type="SUPFAM" id="SSF52317">
    <property type="entry name" value="Class I glutamine amidotransferase-like"/>
    <property type="match status" value="1"/>
</dbReference>
<evidence type="ECO:0000256" key="1">
    <source>
        <dbReference type="ARBA" id="ARBA00008542"/>
    </source>
</evidence>
<dbReference type="InterPro" id="IPR002818">
    <property type="entry name" value="DJ-1/PfpI"/>
</dbReference>
<proteinExistence type="inferred from homology"/>
<dbReference type="NCBIfam" id="TIGR01382">
    <property type="entry name" value="PfpI"/>
    <property type="match status" value="1"/>
</dbReference>
<dbReference type="Proteomes" id="UP000070134">
    <property type="component" value="Chromosome"/>
</dbReference>
<gene>
    <name evidence="3" type="ORF">SA2016_3797</name>
</gene>
<dbReference type="EMBL" id="CP014518">
    <property type="protein sequence ID" value="AMM34454.1"/>
    <property type="molecule type" value="Genomic_DNA"/>
</dbReference>
<dbReference type="KEGG" id="satk:SA2016_3797"/>
<evidence type="ECO:0000313" key="3">
    <source>
        <dbReference type="EMBL" id="AMM34454.1"/>
    </source>
</evidence>
<dbReference type="STRING" id="37927.SA2016_3797"/>